<evidence type="ECO:0000256" key="5">
    <source>
        <dbReference type="ARBA" id="ARBA00022692"/>
    </source>
</evidence>
<evidence type="ECO:0000256" key="10">
    <source>
        <dbReference type="SAM" id="Phobius"/>
    </source>
</evidence>
<dbReference type="NCBIfam" id="TIGR00832">
    <property type="entry name" value="acr3"/>
    <property type="match status" value="1"/>
</dbReference>
<feature type="transmembrane region" description="Helical" evidence="10">
    <location>
        <begin position="194"/>
        <end position="213"/>
    </location>
</feature>
<dbReference type="EMBL" id="JQBS01000017">
    <property type="protein sequence ID" value="KRN57035.1"/>
    <property type="molecule type" value="Genomic_DNA"/>
</dbReference>
<evidence type="ECO:0000313" key="12">
    <source>
        <dbReference type="Proteomes" id="UP000051658"/>
    </source>
</evidence>
<dbReference type="InterPro" id="IPR002657">
    <property type="entry name" value="BilAc:Na_symport/Acr3"/>
</dbReference>
<reference evidence="11 12" key="1">
    <citation type="journal article" date="2015" name="Genome Announc.">
        <title>Expanding the biotechnology potential of lactobacilli through comparative genomics of 213 strains and associated genera.</title>
        <authorList>
            <person name="Sun Z."/>
            <person name="Harris H.M."/>
            <person name="McCann A."/>
            <person name="Guo C."/>
            <person name="Argimon S."/>
            <person name="Zhang W."/>
            <person name="Yang X."/>
            <person name="Jeffery I.B."/>
            <person name="Cooney J.C."/>
            <person name="Kagawa T.F."/>
            <person name="Liu W."/>
            <person name="Song Y."/>
            <person name="Salvetti E."/>
            <person name="Wrobel A."/>
            <person name="Rasinkangas P."/>
            <person name="Parkhill J."/>
            <person name="Rea M.C."/>
            <person name="O'Sullivan O."/>
            <person name="Ritari J."/>
            <person name="Douillard F.P."/>
            <person name="Paul Ross R."/>
            <person name="Yang R."/>
            <person name="Briner A.E."/>
            <person name="Felis G.E."/>
            <person name="de Vos W.M."/>
            <person name="Barrangou R."/>
            <person name="Klaenhammer T.R."/>
            <person name="Caufield P.W."/>
            <person name="Cui Y."/>
            <person name="Zhang H."/>
            <person name="O'Toole P.W."/>
        </authorList>
    </citation>
    <scope>NUCLEOTIDE SEQUENCE [LARGE SCALE GENOMIC DNA]</scope>
    <source>
        <strain evidence="11 12">DSM 20623</strain>
    </source>
</reference>
<feature type="transmembrane region" description="Helical" evidence="10">
    <location>
        <begin position="44"/>
        <end position="66"/>
    </location>
</feature>
<feature type="transmembrane region" description="Helical" evidence="10">
    <location>
        <begin position="322"/>
        <end position="343"/>
    </location>
</feature>
<evidence type="ECO:0000256" key="6">
    <source>
        <dbReference type="ARBA" id="ARBA00022849"/>
    </source>
</evidence>
<keyword evidence="7 9" id="KW-1133">Transmembrane helix</keyword>
<feature type="transmembrane region" description="Helical" evidence="10">
    <location>
        <begin position="147"/>
        <end position="169"/>
    </location>
</feature>
<keyword evidence="8 9" id="KW-0472">Membrane</keyword>
<dbReference type="GO" id="GO:0005886">
    <property type="term" value="C:plasma membrane"/>
    <property type="evidence" value="ECO:0007669"/>
    <property type="project" value="UniProtKB-SubCell"/>
</dbReference>
<dbReference type="PANTHER" id="PTHR43057:SF1">
    <property type="entry name" value="ARSENICAL-RESISTANCE PROTEIN 3"/>
    <property type="match status" value="1"/>
</dbReference>
<dbReference type="Proteomes" id="UP000051658">
    <property type="component" value="Unassembled WGS sequence"/>
</dbReference>
<evidence type="ECO:0000256" key="9">
    <source>
        <dbReference type="PIRNR" id="PIRNR005508"/>
    </source>
</evidence>
<accession>A0A0R2HXA5</accession>
<dbReference type="PIRSF" id="PIRSF005508">
    <property type="entry name" value="Acr3"/>
    <property type="match status" value="1"/>
</dbReference>
<feature type="transmembrane region" description="Helical" evidence="10">
    <location>
        <begin position="259"/>
        <end position="280"/>
    </location>
</feature>
<keyword evidence="12" id="KW-1185">Reference proteome</keyword>
<dbReference type="PANTHER" id="PTHR43057">
    <property type="entry name" value="ARSENITE EFFLUX TRANSPORTER"/>
    <property type="match status" value="1"/>
</dbReference>
<dbReference type="AlphaFoldDB" id="A0A0R2HXA5"/>
<gene>
    <name evidence="11" type="ORF">IV74_GL000685</name>
</gene>
<dbReference type="Gene3D" id="1.20.1530.20">
    <property type="match status" value="1"/>
</dbReference>
<keyword evidence="4 9" id="KW-1003">Cell membrane</keyword>
<feature type="transmembrane region" description="Helical" evidence="10">
    <location>
        <begin position="292"/>
        <end position="316"/>
    </location>
</feature>
<sequence>MELNEMNSVTKKLSLLDRYLTFWIFFAMAVGIGLGFLFPSVPKIIDHLSIGTTSIPIAVGLILMMYPPLAKVKYEEMWRVFKDWKVLVLSLIQNWVIGPILMFGLAVIFLRDYPEYMVGLIMIGLARCIAMVLVWSELAQGDNEYTAGLVAFNSVFQIVFYSVFAYIFVTVLPNWLGLETHTVAITMGEIAKSVFIYLGIPFIAGFLSRVLLIKYKGKKWFEDIYLPKISSITLIALLFTIVVMFSVKGEKVIELPLDVVRIAIPLLFYFVIMFFISFFISKKMGTSYPIAASLSFTAASNNFELAIAVAVGVFGINSGEAFAAVIGPLVEVPVLIGLVNVALRFKQKYFDTKGAKG</sequence>
<organism evidence="11 12">
    <name type="scientific">Carnobacterium divergens DSM 20623</name>
    <dbReference type="NCBI Taxonomy" id="1449336"/>
    <lineage>
        <taxon>Bacteria</taxon>
        <taxon>Bacillati</taxon>
        <taxon>Bacillota</taxon>
        <taxon>Bacilli</taxon>
        <taxon>Lactobacillales</taxon>
        <taxon>Carnobacteriaceae</taxon>
        <taxon>Carnobacterium</taxon>
    </lineage>
</organism>
<dbReference type="GO" id="GO:0015297">
    <property type="term" value="F:antiporter activity"/>
    <property type="evidence" value="ECO:0007669"/>
    <property type="project" value="UniProtKB-UniRule"/>
</dbReference>
<feature type="transmembrane region" description="Helical" evidence="10">
    <location>
        <begin position="20"/>
        <end position="38"/>
    </location>
</feature>
<keyword evidence="5 9" id="KW-0812">Transmembrane</keyword>
<comment type="subcellular location">
    <subcellularLocation>
        <location evidence="1 9">Cell membrane</location>
        <topology evidence="1 9">Multi-pass membrane protein</topology>
    </subcellularLocation>
</comment>
<dbReference type="GO" id="GO:0046685">
    <property type="term" value="P:response to arsenic-containing substance"/>
    <property type="evidence" value="ECO:0007669"/>
    <property type="project" value="UniProtKB-KW"/>
</dbReference>
<dbReference type="GO" id="GO:0015105">
    <property type="term" value="F:arsenite transmembrane transporter activity"/>
    <property type="evidence" value="ECO:0007669"/>
    <property type="project" value="TreeGrafter"/>
</dbReference>
<name>A0A0R2HXA5_CARDV</name>
<proteinExistence type="inferred from homology"/>
<evidence type="ECO:0000313" key="11">
    <source>
        <dbReference type="EMBL" id="KRN57035.1"/>
    </source>
</evidence>
<evidence type="ECO:0000256" key="3">
    <source>
        <dbReference type="ARBA" id="ARBA00022448"/>
    </source>
</evidence>
<dbReference type="eggNOG" id="COG0798">
    <property type="taxonomic scope" value="Bacteria"/>
</dbReference>
<feature type="transmembrane region" description="Helical" evidence="10">
    <location>
        <begin position="86"/>
        <end position="110"/>
    </location>
</feature>
<feature type="transmembrane region" description="Helical" evidence="10">
    <location>
        <begin position="225"/>
        <end position="247"/>
    </location>
</feature>
<keyword evidence="3 9" id="KW-0813">Transport</keyword>
<evidence type="ECO:0000256" key="4">
    <source>
        <dbReference type="ARBA" id="ARBA00022475"/>
    </source>
</evidence>
<keyword evidence="6" id="KW-0059">Arsenical resistance</keyword>
<comment type="similarity">
    <text evidence="2 9">Belongs to the arsenical resistance-3 (ACR3) (TC 2.A.59) family.</text>
</comment>
<dbReference type="InterPro" id="IPR004706">
    <property type="entry name" value="Arsenical-R_Acr3"/>
</dbReference>
<dbReference type="Pfam" id="PF01758">
    <property type="entry name" value="SBF"/>
    <property type="match status" value="1"/>
</dbReference>
<evidence type="ECO:0000256" key="1">
    <source>
        <dbReference type="ARBA" id="ARBA00004651"/>
    </source>
</evidence>
<protein>
    <submittedName>
        <fullName evidence="11">Arsenical-resistance protein</fullName>
    </submittedName>
</protein>
<comment type="caution">
    <text evidence="11">The sequence shown here is derived from an EMBL/GenBank/DDBJ whole genome shotgun (WGS) entry which is preliminary data.</text>
</comment>
<dbReference type="GO" id="GO:0015104">
    <property type="term" value="F:antimonite transmembrane transporter activity"/>
    <property type="evidence" value="ECO:0007669"/>
    <property type="project" value="TreeGrafter"/>
</dbReference>
<dbReference type="PATRIC" id="fig|1449336.4.peg.702"/>
<evidence type="ECO:0000256" key="8">
    <source>
        <dbReference type="ARBA" id="ARBA00023136"/>
    </source>
</evidence>
<evidence type="ECO:0000256" key="7">
    <source>
        <dbReference type="ARBA" id="ARBA00022989"/>
    </source>
</evidence>
<dbReference type="InterPro" id="IPR038770">
    <property type="entry name" value="Na+/solute_symporter_sf"/>
</dbReference>
<dbReference type="FunFam" id="1.20.1530.20:FF:000009">
    <property type="entry name" value="Arsenite transporter, ACR3 family"/>
    <property type="match status" value="1"/>
</dbReference>
<evidence type="ECO:0000256" key="2">
    <source>
        <dbReference type="ARBA" id="ARBA00010110"/>
    </source>
</evidence>
<feature type="transmembrane region" description="Helical" evidence="10">
    <location>
        <begin position="116"/>
        <end position="135"/>
    </location>
</feature>